<evidence type="ECO:0000313" key="1">
    <source>
        <dbReference type="EMBL" id="KAJ3556171.1"/>
    </source>
</evidence>
<protein>
    <submittedName>
        <fullName evidence="1">Uncharacterized protein</fullName>
    </submittedName>
</protein>
<accession>A0ACC1T999</accession>
<proteinExistence type="predicted"/>
<comment type="caution">
    <text evidence="1">The sequence shown here is derived from an EMBL/GenBank/DDBJ whole genome shotgun (WGS) entry which is preliminary data.</text>
</comment>
<dbReference type="Proteomes" id="UP001148662">
    <property type="component" value="Unassembled WGS sequence"/>
</dbReference>
<organism evidence="1 2">
    <name type="scientific">Phlebia brevispora</name>
    <dbReference type="NCBI Taxonomy" id="194682"/>
    <lineage>
        <taxon>Eukaryota</taxon>
        <taxon>Fungi</taxon>
        <taxon>Dikarya</taxon>
        <taxon>Basidiomycota</taxon>
        <taxon>Agaricomycotina</taxon>
        <taxon>Agaricomycetes</taxon>
        <taxon>Polyporales</taxon>
        <taxon>Meruliaceae</taxon>
        <taxon>Phlebia</taxon>
    </lineage>
</organism>
<keyword evidence="2" id="KW-1185">Reference proteome</keyword>
<reference evidence="1" key="1">
    <citation type="submission" date="2022-07" db="EMBL/GenBank/DDBJ databases">
        <title>Genome Sequence of Phlebia brevispora.</title>
        <authorList>
            <person name="Buettner E."/>
        </authorList>
    </citation>
    <scope>NUCLEOTIDE SEQUENCE</scope>
    <source>
        <strain evidence="1">MPL23</strain>
    </source>
</reference>
<sequence length="183" mass="19736">MSSTKCGISACTHVSRSAPNTPTSTPRKRNQATGHISSSPSIDVSHLHTFYKTILARSDDGALTPVSRSEFNDLLNMLETVGLLILSSASSPSTPTKSGRRTASFGAIGKGGGREVSFVEGVRMDEILRGLGLQDDGMSTVVDIKEEEIRSLWEKEKVRIARESKTRHGEEALSKAFEDAAED</sequence>
<gene>
    <name evidence="1" type="ORF">NM688_g2175</name>
</gene>
<dbReference type="EMBL" id="JANHOG010000264">
    <property type="protein sequence ID" value="KAJ3556171.1"/>
    <property type="molecule type" value="Genomic_DNA"/>
</dbReference>
<name>A0ACC1T999_9APHY</name>
<evidence type="ECO:0000313" key="2">
    <source>
        <dbReference type="Proteomes" id="UP001148662"/>
    </source>
</evidence>